<reference evidence="2 3" key="2">
    <citation type="submission" date="2015-11" db="EMBL/GenBank/DDBJ databases">
        <title>Genomes and virulence difference between two physiological races of Phytophthora nicotianae.</title>
        <authorList>
            <person name="Liu H."/>
            <person name="Ma X."/>
            <person name="Yu H."/>
            <person name="Fang D."/>
            <person name="Li Y."/>
            <person name="Wang X."/>
            <person name="Wang W."/>
            <person name="Dong Y."/>
            <person name="Xiao B."/>
        </authorList>
    </citation>
    <scope>NUCLEOTIDE SEQUENCE [LARGE SCALE GENOMIC DNA]</scope>
    <source>
        <strain evidence="3">race 0</strain>
        <strain evidence="2">Race 0</strain>
    </source>
</reference>
<evidence type="ECO:0000313" key="1">
    <source>
        <dbReference type="EMBL" id="ETL95341.1"/>
    </source>
</evidence>
<evidence type="ECO:0000313" key="3">
    <source>
        <dbReference type="Proteomes" id="UP000052943"/>
    </source>
</evidence>
<protein>
    <submittedName>
        <fullName evidence="1">Uncharacterized protein</fullName>
    </submittedName>
</protein>
<dbReference type="Proteomes" id="UP000052943">
    <property type="component" value="Unassembled WGS sequence"/>
</dbReference>
<gene>
    <name evidence="2" type="ORF">AM587_10000864</name>
    <name evidence="1" type="ORF">L917_06839</name>
</gene>
<dbReference type="EMBL" id="KI679104">
    <property type="protein sequence ID" value="ETL95341.1"/>
    <property type="molecule type" value="Genomic_DNA"/>
</dbReference>
<dbReference type="AlphaFoldDB" id="W2LD63"/>
<accession>W2LD63</accession>
<reference evidence="1" key="1">
    <citation type="submission" date="2013-11" db="EMBL/GenBank/DDBJ databases">
        <title>The Genome Sequence of Phytophthora parasitica CHvinca01.</title>
        <authorList>
            <consortium name="The Broad Institute Genomics Platform"/>
            <person name="Russ C."/>
            <person name="Tyler B."/>
            <person name="Panabieres F."/>
            <person name="Shan W."/>
            <person name="Tripathy S."/>
            <person name="Grunwald N."/>
            <person name="Machado M."/>
            <person name="Johnson C.S."/>
            <person name="Arredondo F."/>
            <person name="Hong C."/>
            <person name="Coffey M."/>
            <person name="Young S.K."/>
            <person name="Zeng Q."/>
            <person name="Gargeya S."/>
            <person name="Fitzgerald M."/>
            <person name="Abouelleil A."/>
            <person name="Alvarado L."/>
            <person name="Chapman S.B."/>
            <person name="Gainer-Dewar J."/>
            <person name="Goldberg J."/>
            <person name="Griggs A."/>
            <person name="Gujja S."/>
            <person name="Hansen M."/>
            <person name="Howarth C."/>
            <person name="Imamovic A."/>
            <person name="Ireland A."/>
            <person name="Larimer J."/>
            <person name="McCowan C."/>
            <person name="Murphy C."/>
            <person name="Pearson M."/>
            <person name="Poon T.W."/>
            <person name="Priest M."/>
            <person name="Roberts A."/>
            <person name="Saif S."/>
            <person name="Shea T."/>
            <person name="Sykes S."/>
            <person name="Wortman J."/>
            <person name="Nusbaum C."/>
            <person name="Birren B."/>
        </authorList>
    </citation>
    <scope>NUCLEOTIDE SEQUENCE [LARGE SCALE GENOMIC DNA]</scope>
    <source>
        <strain evidence="1">CHvinca01</strain>
    </source>
</reference>
<organism evidence="1">
    <name type="scientific">Phytophthora nicotianae</name>
    <name type="common">Potato buckeye rot agent</name>
    <name type="synonym">Phytophthora parasitica</name>
    <dbReference type="NCBI Taxonomy" id="4792"/>
    <lineage>
        <taxon>Eukaryota</taxon>
        <taxon>Sar</taxon>
        <taxon>Stramenopiles</taxon>
        <taxon>Oomycota</taxon>
        <taxon>Peronosporomycetes</taxon>
        <taxon>Peronosporales</taxon>
        <taxon>Peronosporaceae</taxon>
        <taxon>Phytophthora</taxon>
    </lineage>
</organism>
<dbReference type="Proteomes" id="UP000054423">
    <property type="component" value="Unassembled WGS sequence"/>
</dbReference>
<evidence type="ECO:0000313" key="2">
    <source>
        <dbReference type="EMBL" id="KUF94160.1"/>
    </source>
</evidence>
<dbReference type="EMBL" id="LNFO01001180">
    <property type="protein sequence ID" value="KUF94160.1"/>
    <property type="molecule type" value="Genomic_DNA"/>
</dbReference>
<sequence length="114" mass="12604">MSSRHNFLTQRPRMQVLNYDPRVAAAEQDIRDLTWATDIGLASSLAIITGYAQSAGVCTREDYSNQLSGIMGALVDETDNLDMEILMATDSDSEMDALITNSTDSVNDWLDVIR</sequence>
<name>W2LD63_PHYNI</name>
<accession>A0A0W8DCP3</accession>
<proteinExistence type="predicted"/>